<gene>
    <name evidence="1" type="ORF">PZA18_21350</name>
</gene>
<dbReference type="Proteomes" id="UP001172778">
    <property type="component" value="Unassembled WGS sequence"/>
</dbReference>
<dbReference type="RefSeq" id="WP_284102915.1">
    <property type="nucleotide sequence ID" value="NZ_JARRAF010000042.1"/>
</dbReference>
<dbReference type="InterPro" id="IPR013396">
    <property type="entry name" value="CRISPR-assoc_prot_Csy4"/>
</dbReference>
<dbReference type="EMBL" id="JARRAF010000042">
    <property type="protein sequence ID" value="MDK2126594.1"/>
    <property type="molecule type" value="Genomic_DNA"/>
</dbReference>
<organism evidence="1 2">
    <name type="scientific">Parachitinimonas caeni</name>
    <dbReference type="NCBI Taxonomy" id="3031301"/>
    <lineage>
        <taxon>Bacteria</taxon>
        <taxon>Pseudomonadati</taxon>
        <taxon>Pseudomonadota</taxon>
        <taxon>Betaproteobacteria</taxon>
        <taxon>Neisseriales</taxon>
        <taxon>Chitinibacteraceae</taxon>
        <taxon>Parachitinimonas</taxon>
    </lineage>
</organism>
<dbReference type="Gene3D" id="3.30.70.2540">
    <property type="entry name" value="CRISPR-associated endoribonuclease Cas6/Csy4"/>
    <property type="match status" value="1"/>
</dbReference>
<evidence type="ECO:0000313" key="1">
    <source>
        <dbReference type="EMBL" id="MDK2126594.1"/>
    </source>
</evidence>
<dbReference type="InterPro" id="IPR042564">
    <property type="entry name" value="CRISPR-Cas6/Csy4_sf"/>
</dbReference>
<keyword evidence="2" id="KW-1185">Reference proteome</keyword>
<dbReference type="Pfam" id="PF09618">
    <property type="entry name" value="Cas_Csy4"/>
    <property type="match status" value="1"/>
</dbReference>
<comment type="caution">
    <text evidence="1">The sequence shown here is derived from an EMBL/GenBank/DDBJ whole genome shotgun (WGS) entry which is preliminary data.</text>
</comment>
<proteinExistence type="predicted"/>
<protein>
    <submittedName>
        <fullName evidence="1">Type I-F CRISPR-associated endoribonuclease Cas6/Csy4</fullName>
    </submittedName>
</protein>
<reference evidence="1" key="1">
    <citation type="submission" date="2023-03" db="EMBL/GenBank/DDBJ databases">
        <title>Chitinimonas shenzhenensis gen. nov., sp. nov., a novel member of family Burkholderiaceae isolated from activated sludge collected in Shen Zhen, China.</title>
        <authorList>
            <person name="Wang X."/>
        </authorList>
    </citation>
    <scope>NUCLEOTIDE SEQUENCE</scope>
    <source>
        <strain evidence="1">DQS-5</strain>
    </source>
</reference>
<name>A0ABT7E3G9_9NEIS</name>
<accession>A0ABT7E3G9</accession>
<evidence type="ECO:0000313" key="2">
    <source>
        <dbReference type="Proteomes" id="UP001172778"/>
    </source>
</evidence>
<sequence length="185" mass="20828">MQPRLYLDIEIKGPNQPLAAAAVLRALHGAFRNAPGRYALALPCYPRSAFRLLRIFGGNGDDLITLREHLLAVPDFDKHMTAHSPRPIPAGFDGPWYSYRRYRIPTRSAERHPDGNLRARRMQQADEAGYPYFNLHSRSNGQTFGLYIQRLDANSGDRCQPDSYGLASASRPFALPHLPAPWEST</sequence>